<feature type="transmembrane region" description="Helical" evidence="6">
    <location>
        <begin position="93"/>
        <end position="116"/>
    </location>
</feature>
<evidence type="ECO:0000259" key="7">
    <source>
        <dbReference type="Pfam" id="PF00892"/>
    </source>
</evidence>
<dbReference type="PANTHER" id="PTHR32322">
    <property type="entry name" value="INNER MEMBRANE TRANSPORTER"/>
    <property type="match status" value="1"/>
</dbReference>
<dbReference type="SUPFAM" id="SSF103481">
    <property type="entry name" value="Multidrug resistance efflux transporter EmrE"/>
    <property type="match status" value="2"/>
</dbReference>
<evidence type="ECO:0000256" key="1">
    <source>
        <dbReference type="ARBA" id="ARBA00004141"/>
    </source>
</evidence>
<feature type="transmembrane region" description="Helical" evidence="6">
    <location>
        <begin position="37"/>
        <end position="54"/>
    </location>
</feature>
<keyword evidence="9" id="KW-1185">Reference proteome</keyword>
<accession>A0A1I6RGQ1</accession>
<keyword evidence="3 6" id="KW-0812">Transmembrane</keyword>
<organism evidence="8 9">
    <name type="scientific">Lutibacter maritimus</name>
    <dbReference type="NCBI Taxonomy" id="593133"/>
    <lineage>
        <taxon>Bacteria</taxon>
        <taxon>Pseudomonadati</taxon>
        <taxon>Bacteroidota</taxon>
        <taxon>Flavobacteriia</taxon>
        <taxon>Flavobacteriales</taxon>
        <taxon>Flavobacteriaceae</taxon>
        <taxon>Lutibacter</taxon>
    </lineage>
</organism>
<keyword evidence="5 6" id="KW-0472">Membrane</keyword>
<comment type="subcellular location">
    <subcellularLocation>
        <location evidence="1">Membrane</location>
        <topology evidence="1">Multi-pass membrane protein</topology>
    </subcellularLocation>
</comment>
<reference evidence="9" key="1">
    <citation type="submission" date="2016-10" db="EMBL/GenBank/DDBJ databases">
        <authorList>
            <person name="Varghese N."/>
            <person name="Submissions S."/>
        </authorList>
    </citation>
    <scope>NUCLEOTIDE SEQUENCE [LARGE SCALE GENOMIC DNA]</scope>
    <source>
        <strain evidence="9">DSM 24450</strain>
    </source>
</reference>
<dbReference type="EMBL" id="FOZP01000006">
    <property type="protein sequence ID" value="SFS63882.1"/>
    <property type="molecule type" value="Genomic_DNA"/>
</dbReference>
<protein>
    <submittedName>
        <fullName evidence="8">EamA domain-containing membrane protein RarD</fullName>
    </submittedName>
</protein>
<feature type="transmembrane region" description="Helical" evidence="6">
    <location>
        <begin position="149"/>
        <end position="169"/>
    </location>
</feature>
<comment type="similarity">
    <text evidence="2">Belongs to the EamA transporter family.</text>
</comment>
<proteinExistence type="inferred from homology"/>
<dbReference type="GO" id="GO:0016020">
    <property type="term" value="C:membrane"/>
    <property type="evidence" value="ECO:0007669"/>
    <property type="project" value="UniProtKB-SubCell"/>
</dbReference>
<feature type="transmembrane region" description="Helical" evidence="6">
    <location>
        <begin position="181"/>
        <end position="203"/>
    </location>
</feature>
<dbReference type="InterPro" id="IPR037185">
    <property type="entry name" value="EmrE-like"/>
</dbReference>
<sequence>MEQHKQKWIFLIILSLVWGSSFILMKKALISLNPVQVGALRILITAIFLFLIGFKRVFKINKTQWYYLFLNGVIGSFIPVFLFAFAVKHIDSSIASILNSLTPLNTLIFGYLVFGFAYRRKQLLGVLIGLAGTVILILKGAEINPSQNYLYSILVLIATICYAFNLNIIKKHLQDLDALSIAVGNFMILMIPALIILYFTGIFSTFEVDEASTMSLVYITILAVFGTGLAKILYNHLIKISTPVYSSSVTYLIPIVAILWGILDGEKISAVQILAGGIIIFGVYLVNKAK</sequence>
<evidence type="ECO:0000256" key="5">
    <source>
        <dbReference type="ARBA" id="ARBA00023136"/>
    </source>
</evidence>
<feature type="transmembrane region" description="Helical" evidence="6">
    <location>
        <begin position="269"/>
        <end position="286"/>
    </location>
</feature>
<evidence type="ECO:0000256" key="4">
    <source>
        <dbReference type="ARBA" id="ARBA00022989"/>
    </source>
</evidence>
<dbReference type="AlphaFoldDB" id="A0A1I6RGQ1"/>
<feature type="transmembrane region" description="Helical" evidence="6">
    <location>
        <begin position="245"/>
        <end position="263"/>
    </location>
</feature>
<dbReference type="PANTHER" id="PTHR32322:SF2">
    <property type="entry name" value="EAMA DOMAIN-CONTAINING PROTEIN"/>
    <property type="match status" value="1"/>
</dbReference>
<evidence type="ECO:0000256" key="2">
    <source>
        <dbReference type="ARBA" id="ARBA00007362"/>
    </source>
</evidence>
<feature type="transmembrane region" description="Helical" evidence="6">
    <location>
        <begin position="123"/>
        <end position="143"/>
    </location>
</feature>
<feature type="transmembrane region" description="Helical" evidence="6">
    <location>
        <begin position="215"/>
        <end position="233"/>
    </location>
</feature>
<dbReference type="OrthoDB" id="1117213at2"/>
<gene>
    <name evidence="8" type="ORF">SAMN04488006_2453</name>
</gene>
<dbReference type="RefSeq" id="WP_090227137.1">
    <property type="nucleotide sequence ID" value="NZ_FOZP01000006.1"/>
</dbReference>
<feature type="domain" description="EamA" evidence="7">
    <location>
        <begin position="8"/>
        <end position="137"/>
    </location>
</feature>
<dbReference type="Proteomes" id="UP000199312">
    <property type="component" value="Unassembled WGS sequence"/>
</dbReference>
<evidence type="ECO:0000256" key="3">
    <source>
        <dbReference type="ARBA" id="ARBA00022692"/>
    </source>
</evidence>
<feature type="transmembrane region" description="Helical" evidence="6">
    <location>
        <begin position="7"/>
        <end position="25"/>
    </location>
</feature>
<feature type="domain" description="EamA" evidence="7">
    <location>
        <begin position="153"/>
        <end position="287"/>
    </location>
</feature>
<evidence type="ECO:0000256" key="6">
    <source>
        <dbReference type="SAM" id="Phobius"/>
    </source>
</evidence>
<feature type="transmembrane region" description="Helical" evidence="6">
    <location>
        <begin position="66"/>
        <end position="87"/>
    </location>
</feature>
<evidence type="ECO:0000313" key="9">
    <source>
        <dbReference type="Proteomes" id="UP000199312"/>
    </source>
</evidence>
<dbReference type="InterPro" id="IPR000620">
    <property type="entry name" value="EamA_dom"/>
</dbReference>
<keyword evidence="4 6" id="KW-1133">Transmembrane helix</keyword>
<name>A0A1I6RGQ1_9FLAO</name>
<dbReference type="InterPro" id="IPR050638">
    <property type="entry name" value="AA-Vitamin_Transporters"/>
</dbReference>
<evidence type="ECO:0000313" key="8">
    <source>
        <dbReference type="EMBL" id="SFS63882.1"/>
    </source>
</evidence>
<dbReference type="Pfam" id="PF00892">
    <property type="entry name" value="EamA"/>
    <property type="match status" value="2"/>
</dbReference>
<dbReference type="STRING" id="593133.SAMN04488006_2453"/>